<dbReference type="SUPFAM" id="SSF53448">
    <property type="entry name" value="Nucleotide-diphospho-sugar transferases"/>
    <property type="match status" value="1"/>
</dbReference>
<dbReference type="CDD" id="cd00761">
    <property type="entry name" value="Glyco_tranf_GTA_type"/>
    <property type="match status" value="1"/>
</dbReference>
<proteinExistence type="predicted"/>
<keyword evidence="1 4" id="KW-0328">Glycosyltransferase</keyword>
<dbReference type="Proteomes" id="UP001498501">
    <property type="component" value="Unassembled WGS sequence"/>
</dbReference>
<comment type="caution">
    <text evidence="4">The sequence shown here is derived from an EMBL/GenBank/DDBJ whole genome shotgun (WGS) entry which is preliminary data.</text>
</comment>
<reference evidence="4 5" key="1">
    <citation type="submission" date="2024-03" db="EMBL/GenBank/DDBJ databases">
        <title>Cross-transmission of Acinetobacter junii carrying blaOXA-58 in a neonatal intensive care unit.</title>
        <authorList>
            <person name="Bour M."/>
            <person name="Potron A."/>
            <person name="Lecointe D."/>
        </authorList>
    </citation>
    <scope>NUCLEOTIDE SEQUENCE [LARGE SCALE GENOMIC DNA]</scope>
    <source>
        <strain evidence="4 5">21A3096 case 1</strain>
    </source>
</reference>
<feature type="domain" description="Glycosyltransferase 2-like" evidence="3">
    <location>
        <begin position="5"/>
        <end position="111"/>
    </location>
</feature>
<sequence length="327" mass="38223">MIKLSVIIPIYKVEKYIIECLESVCCQLVDGVEVILVNDGTPDNAMLMAHQYISEQYTHLKGQFVFIDQKNQGQSVARNVALKKAVGEYIAFVDSDDVLTKEYFKQLLPLLGGIDIIQFKSARFLDDISELASFNVGIEKKQGRYEASRELMVNIFNQSAWFPWLNVYKKTLFDGLYFPEDVYFEDAVLIPAVFLRAKDIYFLDIIMYLYRINNEGSLLRSSKDNISKLVFSYNKALDIHIGNVELNNIYSPVVISLFRNYIDFVFKQNGVIQAIKEYYHFRNKIYPYIEKSRLGRGNLFFYKYGFVFFLFHKVFINLRDKIKEIVK</sequence>
<evidence type="ECO:0000313" key="5">
    <source>
        <dbReference type="Proteomes" id="UP001498501"/>
    </source>
</evidence>
<evidence type="ECO:0000313" key="4">
    <source>
        <dbReference type="EMBL" id="MEK0251438.1"/>
    </source>
</evidence>
<dbReference type="RefSeq" id="WP_233738901.1">
    <property type="nucleotide sequence ID" value="NZ_JAHNFA010000015.1"/>
</dbReference>
<keyword evidence="2 4" id="KW-0808">Transferase</keyword>
<keyword evidence="5" id="KW-1185">Reference proteome</keyword>
<evidence type="ECO:0000259" key="3">
    <source>
        <dbReference type="Pfam" id="PF00535"/>
    </source>
</evidence>
<dbReference type="GO" id="GO:0016757">
    <property type="term" value="F:glycosyltransferase activity"/>
    <property type="evidence" value="ECO:0007669"/>
    <property type="project" value="UniProtKB-KW"/>
</dbReference>
<evidence type="ECO:0000256" key="2">
    <source>
        <dbReference type="ARBA" id="ARBA00022679"/>
    </source>
</evidence>
<dbReference type="PANTHER" id="PTHR22916:SF51">
    <property type="entry name" value="GLYCOSYLTRANSFERASE EPSH-RELATED"/>
    <property type="match status" value="1"/>
</dbReference>
<dbReference type="Pfam" id="PF00535">
    <property type="entry name" value="Glycos_transf_2"/>
    <property type="match status" value="1"/>
</dbReference>
<accession>A0ABU8ZD44</accession>
<protein>
    <submittedName>
        <fullName evidence="4">Glycosyltransferase</fullName>
        <ecNumber evidence="4">2.4.-.-</ecNumber>
    </submittedName>
</protein>
<organism evidence="4 5">
    <name type="scientific">Acinetobacter junii</name>
    <dbReference type="NCBI Taxonomy" id="40215"/>
    <lineage>
        <taxon>Bacteria</taxon>
        <taxon>Pseudomonadati</taxon>
        <taxon>Pseudomonadota</taxon>
        <taxon>Gammaproteobacteria</taxon>
        <taxon>Moraxellales</taxon>
        <taxon>Moraxellaceae</taxon>
        <taxon>Acinetobacter</taxon>
    </lineage>
</organism>
<dbReference type="EC" id="2.4.-.-" evidence="4"/>
<name>A0ABU8ZD44_ACIJU</name>
<dbReference type="InterPro" id="IPR029044">
    <property type="entry name" value="Nucleotide-diphossugar_trans"/>
</dbReference>
<gene>
    <name evidence="4" type="ORF">WM018_02660</name>
</gene>
<dbReference type="InterPro" id="IPR001173">
    <property type="entry name" value="Glyco_trans_2-like"/>
</dbReference>
<dbReference type="Gene3D" id="3.90.550.10">
    <property type="entry name" value="Spore Coat Polysaccharide Biosynthesis Protein SpsA, Chain A"/>
    <property type="match status" value="1"/>
</dbReference>
<dbReference type="EMBL" id="JBBMLE010000006">
    <property type="protein sequence ID" value="MEK0251438.1"/>
    <property type="molecule type" value="Genomic_DNA"/>
</dbReference>
<evidence type="ECO:0000256" key="1">
    <source>
        <dbReference type="ARBA" id="ARBA00022676"/>
    </source>
</evidence>
<dbReference type="PANTHER" id="PTHR22916">
    <property type="entry name" value="GLYCOSYLTRANSFERASE"/>
    <property type="match status" value="1"/>
</dbReference>